<dbReference type="OrthoDB" id="10271929at2759"/>
<keyword evidence="5" id="KW-1185">Reference proteome</keyword>
<organism evidence="2 4">
    <name type="scientific">Phytophthora rubi</name>
    <dbReference type="NCBI Taxonomy" id="129364"/>
    <lineage>
        <taxon>Eukaryota</taxon>
        <taxon>Sar</taxon>
        <taxon>Stramenopiles</taxon>
        <taxon>Oomycota</taxon>
        <taxon>Peronosporomycetes</taxon>
        <taxon>Peronosporales</taxon>
        <taxon>Peronosporaceae</taxon>
        <taxon>Phytophthora</taxon>
    </lineage>
</organism>
<gene>
    <name evidence="2" type="ORF">PR001_g2964</name>
    <name evidence="1" type="ORF">PR002_g1727</name>
    <name evidence="3" type="ORF">PR003_g3052</name>
</gene>
<dbReference type="Proteomes" id="UP000434957">
    <property type="component" value="Unassembled WGS sequence"/>
</dbReference>
<accession>A0A6A3P887</accession>
<protein>
    <submittedName>
        <fullName evidence="2">Uncharacterized protein</fullName>
    </submittedName>
</protein>
<dbReference type="EMBL" id="QXFU01000053">
    <property type="protein sequence ID" value="KAE9046303.1"/>
    <property type="molecule type" value="Genomic_DNA"/>
</dbReference>
<dbReference type="Proteomes" id="UP000429607">
    <property type="component" value="Unassembled WGS sequence"/>
</dbReference>
<sequence length="61" mass="6301">MTCNFRSAGGLASRRGLCWPTALLHTTSAAVFEVIGAPGCMARCCSVSCGEEFGSWTSPAS</sequence>
<dbReference type="EMBL" id="QXFT01000102">
    <property type="protein sequence ID" value="KAE9355046.1"/>
    <property type="molecule type" value="Genomic_DNA"/>
</dbReference>
<evidence type="ECO:0000313" key="1">
    <source>
        <dbReference type="EMBL" id="KAE9046303.1"/>
    </source>
</evidence>
<reference evidence="4 6" key="1">
    <citation type="submission" date="2018-09" db="EMBL/GenBank/DDBJ databases">
        <title>Genomic investigation of the strawberry pathogen Phytophthora fragariae indicates pathogenicity is determined by transcriptional variation in three key races.</title>
        <authorList>
            <person name="Adams T.M."/>
            <person name="Armitage A.D."/>
            <person name="Sobczyk M.K."/>
            <person name="Bates H.J."/>
            <person name="Dunwell J.M."/>
            <person name="Nellist C.F."/>
            <person name="Harrison R.J."/>
        </authorList>
    </citation>
    <scope>NUCLEOTIDE SEQUENCE [LARGE SCALE GENOMIC DNA]</scope>
    <source>
        <strain evidence="2 4">SCRP249</strain>
        <strain evidence="1 6">SCRP324</strain>
        <strain evidence="3 5">SCRP333</strain>
    </source>
</reference>
<dbReference type="AlphaFoldDB" id="A0A6A3P887"/>
<evidence type="ECO:0000313" key="2">
    <source>
        <dbReference type="EMBL" id="KAE9049822.1"/>
    </source>
</evidence>
<dbReference type="Proteomes" id="UP000435112">
    <property type="component" value="Unassembled WGS sequence"/>
</dbReference>
<evidence type="ECO:0000313" key="5">
    <source>
        <dbReference type="Proteomes" id="UP000434957"/>
    </source>
</evidence>
<evidence type="ECO:0000313" key="4">
    <source>
        <dbReference type="Proteomes" id="UP000429607"/>
    </source>
</evidence>
<dbReference type="EMBL" id="QXFV01000107">
    <property type="protein sequence ID" value="KAE9049822.1"/>
    <property type="molecule type" value="Genomic_DNA"/>
</dbReference>
<comment type="caution">
    <text evidence="2">The sequence shown here is derived from an EMBL/GenBank/DDBJ whole genome shotgun (WGS) entry which is preliminary data.</text>
</comment>
<evidence type="ECO:0000313" key="3">
    <source>
        <dbReference type="EMBL" id="KAE9355046.1"/>
    </source>
</evidence>
<proteinExistence type="predicted"/>
<evidence type="ECO:0000313" key="6">
    <source>
        <dbReference type="Proteomes" id="UP000435112"/>
    </source>
</evidence>
<name>A0A6A3P887_9STRA</name>